<dbReference type="EMBL" id="CAJVPK010001342">
    <property type="protein sequence ID" value="CAG8582731.1"/>
    <property type="molecule type" value="Genomic_DNA"/>
</dbReference>
<dbReference type="OrthoDB" id="5591297at2759"/>
<feature type="non-terminal residue" evidence="1">
    <location>
        <position position="169"/>
    </location>
</feature>
<keyword evidence="2" id="KW-1185">Reference proteome</keyword>
<accession>A0A9N9BYG8</accession>
<dbReference type="Proteomes" id="UP000789706">
    <property type="component" value="Unassembled WGS sequence"/>
</dbReference>
<organism evidence="1 2">
    <name type="scientific">Diversispora eburnea</name>
    <dbReference type="NCBI Taxonomy" id="1213867"/>
    <lineage>
        <taxon>Eukaryota</taxon>
        <taxon>Fungi</taxon>
        <taxon>Fungi incertae sedis</taxon>
        <taxon>Mucoromycota</taxon>
        <taxon>Glomeromycotina</taxon>
        <taxon>Glomeromycetes</taxon>
        <taxon>Diversisporales</taxon>
        <taxon>Diversisporaceae</taxon>
        <taxon>Diversispora</taxon>
    </lineage>
</organism>
<comment type="caution">
    <text evidence="1">The sequence shown here is derived from an EMBL/GenBank/DDBJ whole genome shotgun (WGS) entry which is preliminary data.</text>
</comment>
<dbReference type="SUPFAM" id="SSF52374">
    <property type="entry name" value="Nucleotidylyl transferase"/>
    <property type="match status" value="1"/>
</dbReference>
<evidence type="ECO:0000313" key="2">
    <source>
        <dbReference type="Proteomes" id="UP000789706"/>
    </source>
</evidence>
<name>A0A9N9BYG8_9GLOM</name>
<protein>
    <submittedName>
        <fullName evidence="1">10400_t:CDS:1</fullName>
    </submittedName>
</protein>
<evidence type="ECO:0000313" key="1">
    <source>
        <dbReference type="EMBL" id="CAG8582731.1"/>
    </source>
</evidence>
<dbReference type="GO" id="GO:0005737">
    <property type="term" value="C:cytoplasm"/>
    <property type="evidence" value="ECO:0007669"/>
    <property type="project" value="TreeGrafter"/>
</dbReference>
<proteinExistence type="predicted"/>
<dbReference type="GO" id="GO:0005634">
    <property type="term" value="C:nucleus"/>
    <property type="evidence" value="ECO:0007669"/>
    <property type="project" value="TreeGrafter"/>
</dbReference>
<dbReference type="AlphaFoldDB" id="A0A9N9BYG8"/>
<reference evidence="1" key="1">
    <citation type="submission" date="2021-06" db="EMBL/GenBank/DDBJ databases">
        <authorList>
            <person name="Kallberg Y."/>
            <person name="Tangrot J."/>
            <person name="Rosling A."/>
        </authorList>
    </citation>
    <scope>NUCLEOTIDE SEQUENCE</scope>
    <source>
        <strain evidence="1">AZ414A</strain>
    </source>
</reference>
<dbReference type="GO" id="GO:0000309">
    <property type="term" value="F:nicotinamide-nucleotide adenylyltransferase activity"/>
    <property type="evidence" value="ECO:0007669"/>
    <property type="project" value="TreeGrafter"/>
</dbReference>
<dbReference type="PANTHER" id="PTHR31285:SF0">
    <property type="entry name" value="NICOTINAMIDE MONONUCLEOTIDE ADENYLYLTRANSFERASE"/>
    <property type="match status" value="1"/>
</dbReference>
<dbReference type="GO" id="GO:0016887">
    <property type="term" value="F:ATP hydrolysis activity"/>
    <property type="evidence" value="ECO:0007669"/>
    <property type="project" value="TreeGrafter"/>
</dbReference>
<dbReference type="PANTHER" id="PTHR31285">
    <property type="entry name" value="NICOTINAMIDE MONONUCLEOTIDE ADENYLYLTRANSFERASE"/>
    <property type="match status" value="1"/>
</dbReference>
<sequence>MWYNHVTHIQLLIQSVNAITNTYSPQTQEAHEKTLQNIAVGFVTHGRFIDKTKALHSFFSSLKNSNNNFPSNDISFYFIVGFDTIMRMFDSQYYSNLRSELSLFFESSNLICANREGYGGKEAEDAFFDSDIVKEIIGKGGAIEGGGKLIRIKLDNEIAKISSTKVRKI</sequence>
<dbReference type="Gene3D" id="3.40.50.620">
    <property type="entry name" value="HUPs"/>
    <property type="match status" value="1"/>
</dbReference>
<dbReference type="InterPro" id="IPR014729">
    <property type="entry name" value="Rossmann-like_a/b/a_fold"/>
</dbReference>
<gene>
    <name evidence="1" type="ORF">DEBURN_LOCUS8652</name>
</gene>